<dbReference type="InterPro" id="IPR045860">
    <property type="entry name" value="Snake_toxin-like_sf"/>
</dbReference>
<proteinExistence type="predicted"/>
<comment type="caution">
    <text evidence="4">The sequence shown here is derived from an EMBL/GenBank/DDBJ whole genome shotgun (WGS) entry which is preliminary data.</text>
</comment>
<dbReference type="AlphaFoldDB" id="A0AAD9JQH5"/>
<dbReference type="Proteomes" id="UP001208570">
    <property type="component" value="Unassembled WGS sequence"/>
</dbReference>
<evidence type="ECO:0000313" key="4">
    <source>
        <dbReference type="EMBL" id="KAK2157082.1"/>
    </source>
</evidence>
<accession>A0AAD9JQH5</accession>
<dbReference type="InterPro" id="IPR035076">
    <property type="entry name" value="Toxin/TOLIP"/>
</dbReference>
<sequence length="220" mass="24652">MWKQLTSSSRVQREQNQSLSCDRRGRLTVSTLYPKPGDTVSRDRQRCHISSGYPSERGVCETEIVYTSTYGTEKDFSIKRDCSDPCKTTQQSSSSYHLEKQCCSTDRCNSGEKPNSWLKCHRCQGDGVGSCLKDAFVSEETFAYCDGSCFKTYTDVFGQQTMERGCSSPCVEGITDYGIQGDSERWCCDKDLCNKANRLAPLSLVNVATIIVVLRTIQIL</sequence>
<dbReference type="EMBL" id="JAODUP010000199">
    <property type="protein sequence ID" value="KAK2157082.1"/>
    <property type="molecule type" value="Genomic_DNA"/>
</dbReference>
<dbReference type="Pfam" id="PF00087">
    <property type="entry name" value="Toxin_TOLIP"/>
    <property type="match status" value="2"/>
</dbReference>
<dbReference type="PANTHER" id="PTHR16983:SF28">
    <property type="entry name" value="LYMPHOCYTE ANTIGEN 6 COMPLEX, LOCUS M"/>
    <property type="match status" value="1"/>
</dbReference>
<reference evidence="4" key="1">
    <citation type="journal article" date="2023" name="Mol. Biol. Evol.">
        <title>Third-Generation Sequencing Reveals the Adaptive Role of the Epigenome in Three Deep-Sea Polychaetes.</title>
        <authorList>
            <person name="Perez M."/>
            <person name="Aroh O."/>
            <person name="Sun Y."/>
            <person name="Lan Y."/>
            <person name="Juniper S.K."/>
            <person name="Young C.R."/>
            <person name="Angers B."/>
            <person name="Qian P.Y."/>
        </authorList>
    </citation>
    <scope>NUCLEOTIDE SEQUENCE</scope>
    <source>
        <strain evidence="4">P08H-3</strain>
    </source>
</reference>
<gene>
    <name evidence="4" type="ORF">LSH36_199g02017</name>
</gene>
<feature type="domain" description="Snake toxin/toxin-like" evidence="3">
    <location>
        <begin position="44"/>
        <end position="109"/>
    </location>
</feature>
<dbReference type="Gene3D" id="2.10.60.10">
    <property type="entry name" value="CD59"/>
    <property type="match status" value="2"/>
</dbReference>
<dbReference type="GO" id="GO:0005886">
    <property type="term" value="C:plasma membrane"/>
    <property type="evidence" value="ECO:0007669"/>
    <property type="project" value="TreeGrafter"/>
</dbReference>
<evidence type="ECO:0000256" key="2">
    <source>
        <dbReference type="SAM" id="MobiDB-lite"/>
    </source>
</evidence>
<protein>
    <recommendedName>
        <fullName evidence="3">Snake toxin/toxin-like domain-containing protein</fullName>
    </recommendedName>
</protein>
<evidence type="ECO:0000259" key="3">
    <source>
        <dbReference type="Pfam" id="PF00087"/>
    </source>
</evidence>
<dbReference type="InterPro" id="IPR051110">
    <property type="entry name" value="Ly-6/neurotoxin-like_GPI-ap"/>
</dbReference>
<evidence type="ECO:0000313" key="5">
    <source>
        <dbReference type="Proteomes" id="UP001208570"/>
    </source>
</evidence>
<dbReference type="PANTHER" id="PTHR16983">
    <property type="entry name" value="UPAR/LY6 DOMAIN-CONTAINING PROTEIN"/>
    <property type="match status" value="1"/>
</dbReference>
<keyword evidence="1" id="KW-0732">Signal</keyword>
<keyword evidence="5" id="KW-1185">Reference proteome</keyword>
<organism evidence="4 5">
    <name type="scientific">Paralvinella palmiformis</name>
    <dbReference type="NCBI Taxonomy" id="53620"/>
    <lineage>
        <taxon>Eukaryota</taxon>
        <taxon>Metazoa</taxon>
        <taxon>Spiralia</taxon>
        <taxon>Lophotrochozoa</taxon>
        <taxon>Annelida</taxon>
        <taxon>Polychaeta</taxon>
        <taxon>Sedentaria</taxon>
        <taxon>Canalipalpata</taxon>
        <taxon>Terebellida</taxon>
        <taxon>Terebelliformia</taxon>
        <taxon>Alvinellidae</taxon>
        <taxon>Paralvinella</taxon>
    </lineage>
</organism>
<feature type="domain" description="Snake toxin/toxin-like" evidence="3">
    <location>
        <begin position="118"/>
        <end position="194"/>
    </location>
</feature>
<evidence type="ECO:0000256" key="1">
    <source>
        <dbReference type="ARBA" id="ARBA00022729"/>
    </source>
</evidence>
<name>A0AAD9JQH5_9ANNE</name>
<feature type="region of interest" description="Disordered" evidence="2">
    <location>
        <begin position="1"/>
        <end position="21"/>
    </location>
</feature>
<feature type="compositionally biased region" description="Polar residues" evidence="2">
    <location>
        <begin position="1"/>
        <end position="20"/>
    </location>
</feature>
<dbReference type="SUPFAM" id="SSF57302">
    <property type="entry name" value="Snake toxin-like"/>
    <property type="match status" value="2"/>
</dbReference>